<dbReference type="Pfam" id="PF01168">
    <property type="entry name" value="Ala_racemase_N"/>
    <property type="match status" value="1"/>
</dbReference>
<keyword evidence="6 10" id="KW-0413">Isomerase</keyword>
<dbReference type="Proteomes" id="UP000574769">
    <property type="component" value="Unassembled WGS sequence"/>
</dbReference>
<dbReference type="EMBL" id="JACHNY010000007">
    <property type="protein sequence ID" value="MBB4619009.1"/>
    <property type="molecule type" value="Genomic_DNA"/>
</dbReference>
<name>A0A7W7EZD7_9SPHN</name>
<dbReference type="PANTHER" id="PTHR30511:SF0">
    <property type="entry name" value="ALANINE RACEMASE, CATABOLIC-RELATED"/>
    <property type="match status" value="1"/>
</dbReference>
<feature type="modified residue" description="N6-(pyridoxal phosphate)lysine" evidence="7">
    <location>
        <position position="38"/>
    </location>
</feature>
<keyword evidence="11" id="KW-1185">Reference proteome</keyword>
<dbReference type="InterPro" id="IPR000821">
    <property type="entry name" value="Ala_racemase"/>
</dbReference>
<dbReference type="CDD" id="cd00430">
    <property type="entry name" value="PLPDE_III_AR"/>
    <property type="match status" value="1"/>
</dbReference>
<keyword evidence="5 7" id="KW-0663">Pyridoxal phosphate</keyword>
<dbReference type="PROSITE" id="PS00395">
    <property type="entry name" value="ALANINE_RACEMASE"/>
    <property type="match status" value="1"/>
</dbReference>
<dbReference type="Gene3D" id="2.40.37.10">
    <property type="entry name" value="Lyase, Ornithine Decarboxylase, Chain A, domain 1"/>
    <property type="match status" value="1"/>
</dbReference>
<gene>
    <name evidence="10" type="ORF">GGQ96_003159</name>
</gene>
<evidence type="ECO:0000256" key="3">
    <source>
        <dbReference type="ARBA" id="ARBA00007880"/>
    </source>
</evidence>
<dbReference type="AlphaFoldDB" id="A0A7W7EZD7"/>
<dbReference type="GO" id="GO:0030170">
    <property type="term" value="F:pyridoxal phosphate binding"/>
    <property type="evidence" value="ECO:0007669"/>
    <property type="project" value="TreeGrafter"/>
</dbReference>
<dbReference type="InterPro" id="IPR009006">
    <property type="entry name" value="Ala_racemase/Decarboxylase_C"/>
</dbReference>
<dbReference type="SMART" id="SM01005">
    <property type="entry name" value="Ala_racemase_C"/>
    <property type="match status" value="1"/>
</dbReference>
<evidence type="ECO:0000256" key="1">
    <source>
        <dbReference type="ARBA" id="ARBA00000316"/>
    </source>
</evidence>
<dbReference type="PANTHER" id="PTHR30511">
    <property type="entry name" value="ALANINE RACEMASE"/>
    <property type="match status" value="1"/>
</dbReference>
<dbReference type="EC" id="5.1.1.1" evidence="4"/>
<feature type="domain" description="Alanine racemase C-terminal" evidence="9">
    <location>
        <begin position="224"/>
        <end position="345"/>
    </location>
</feature>
<organism evidence="10 11">
    <name type="scientific">Sphingomonas abaci</name>
    <dbReference type="NCBI Taxonomy" id="237611"/>
    <lineage>
        <taxon>Bacteria</taxon>
        <taxon>Pseudomonadati</taxon>
        <taxon>Pseudomonadota</taxon>
        <taxon>Alphaproteobacteria</taxon>
        <taxon>Sphingomonadales</taxon>
        <taxon>Sphingomonadaceae</taxon>
        <taxon>Sphingomonas</taxon>
    </lineage>
</organism>
<dbReference type="GO" id="GO:0030632">
    <property type="term" value="P:D-alanine biosynthetic process"/>
    <property type="evidence" value="ECO:0007669"/>
    <property type="project" value="TreeGrafter"/>
</dbReference>
<reference evidence="10 11" key="1">
    <citation type="submission" date="2020-08" db="EMBL/GenBank/DDBJ databases">
        <title>Genomic Encyclopedia of Type Strains, Phase IV (KMG-IV): sequencing the most valuable type-strain genomes for metagenomic binning, comparative biology and taxonomic classification.</title>
        <authorList>
            <person name="Goeker M."/>
        </authorList>
    </citation>
    <scope>NUCLEOTIDE SEQUENCE [LARGE SCALE GENOMIC DNA]</scope>
    <source>
        <strain evidence="10 11">DSM 15867</strain>
    </source>
</reference>
<feature type="binding site" evidence="8">
    <location>
        <position position="129"/>
    </location>
    <ligand>
        <name>substrate</name>
    </ligand>
</feature>
<dbReference type="GO" id="GO:0008784">
    <property type="term" value="F:alanine racemase activity"/>
    <property type="evidence" value="ECO:0007669"/>
    <property type="project" value="UniProtKB-EC"/>
</dbReference>
<evidence type="ECO:0000256" key="7">
    <source>
        <dbReference type="PIRSR" id="PIRSR600821-50"/>
    </source>
</evidence>
<evidence type="ECO:0000259" key="9">
    <source>
        <dbReference type="SMART" id="SM01005"/>
    </source>
</evidence>
<dbReference type="GO" id="GO:0005829">
    <property type="term" value="C:cytosol"/>
    <property type="evidence" value="ECO:0007669"/>
    <property type="project" value="TreeGrafter"/>
</dbReference>
<evidence type="ECO:0000256" key="8">
    <source>
        <dbReference type="PIRSR" id="PIRSR600821-52"/>
    </source>
</evidence>
<comment type="caution">
    <text evidence="10">The sequence shown here is derived from an EMBL/GenBank/DDBJ whole genome shotgun (WGS) entry which is preliminary data.</text>
</comment>
<evidence type="ECO:0000256" key="5">
    <source>
        <dbReference type="ARBA" id="ARBA00022898"/>
    </source>
</evidence>
<comment type="similarity">
    <text evidence="3">Belongs to the alanine racemase family.</text>
</comment>
<dbReference type="SUPFAM" id="SSF50621">
    <property type="entry name" value="Alanine racemase C-terminal domain-like"/>
    <property type="match status" value="1"/>
</dbReference>
<evidence type="ECO:0000256" key="4">
    <source>
        <dbReference type="ARBA" id="ARBA00013089"/>
    </source>
</evidence>
<dbReference type="InterPro" id="IPR029066">
    <property type="entry name" value="PLP-binding_barrel"/>
</dbReference>
<evidence type="ECO:0000256" key="2">
    <source>
        <dbReference type="ARBA" id="ARBA00001933"/>
    </source>
</evidence>
<dbReference type="InterPro" id="IPR001608">
    <property type="entry name" value="Ala_racemase_N"/>
</dbReference>
<sequence length="345" mass="35939">MIDIPAPLRLRLDGDALIANWRLLDRMSGPAACGAAVKADGYGLGAHGVAARLAGAGCRDFFVATWSEAQALAPLGLTLSVLHGLRAEDMAAARAGFARPVLNSLPQIARWREGGGGACDVMVDTGMNRLGIAPSDIADGALDGLAIETLMSHLACADEDSAMNADQRTRFAALAGRTTARRLSLANSAGIALGAAYHFDLTRPGLALYGGVPRGDYAGLVRQVATPEAQVLQRRLVRAGDPVGYNATWTAPHDCAVAIVNLGYADGYVRAFSNTGRARAGGAVLPVIGRVSMDLVALDITAAPDLAEGDWIAIDYDLATQSAASGMSQYELLTLLGRRFGRPQS</sequence>
<comment type="cofactor">
    <cofactor evidence="2 7">
        <name>pyridoxal 5'-phosphate</name>
        <dbReference type="ChEBI" id="CHEBI:597326"/>
    </cofactor>
</comment>
<dbReference type="PRINTS" id="PR00992">
    <property type="entry name" value="ALARACEMASE"/>
</dbReference>
<dbReference type="Gene3D" id="3.20.20.10">
    <property type="entry name" value="Alanine racemase"/>
    <property type="match status" value="1"/>
</dbReference>
<accession>A0A7W7EZD7</accession>
<proteinExistence type="inferred from homology"/>
<dbReference type="Pfam" id="PF00842">
    <property type="entry name" value="Ala_racemase_C"/>
    <property type="match status" value="1"/>
</dbReference>
<evidence type="ECO:0000313" key="11">
    <source>
        <dbReference type="Proteomes" id="UP000574769"/>
    </source>
</evidence>
<protein>
    <recommendedName>
        <fullName evidence="4">alanine racemase</fullName>
        <ecNumber evidence="4">5.1.1.1</ecNumber>
    </recommendedName>
</protein>
<dbReference type="InterPro" id="IPR011079">
    <property type="entry name" value="Ala_racemase_C"/>
</dbReference>
<comment type="catalytic activity">
    <reaction evidence="1">
        <text>L-alanine = D-alanine</text>
        <dbReference type="Rhea" id="RHEA:20249"/>
        <dbReference type="ChEBI" id="CHEBI:57416"/>
        <dbReference type="ChEBI" id="CHEBI:57972"/>
        <dbReference type="EC" id="5.1.1.1"/>
    </reaction>
</comment>
<evidence type="ECO:0000256" key="6">
    <source>
        <dbReference type="ARBA" id="ARBA00023235"/>
    </source>
</evidence>
<feature type="binding site" evidence="8">
    <location>
        <position position="293"/>
    </location>
    <ligand>
        <name>substrate</name>
    </ligand>
</feature>
<dbReference type="InterPro" id="IPR020622">
    <property type="entry name" value="Ala_racemase_pyridoxalP-BS"/>
</dbReference>
<evidence type="ECO:0000313" key="10">
    <source>
        <dbReference type="EMBL" id="MBB4619009.1"/>
    </source>
</evidence>
<dbReference type="SUPFAM" id="SSF51419">
    <property type="entry name" value="PLP-binding barrel"/>
    <property type="match status" value="1"/>
</dbReference>